<dbReference type="EMBL" id="CAJNOE010000465">
    <property type="protein sequence ID" value="CAF1229513.1"/>
    <property type="molecule type" value="Genomic_DNA"/>
</dbReference>
<keyword evidence="12" id="KW-1185">Reference proteome</keyword>
<dbReference type="Proteomes" id="UP000663891">
    <property type="component" value="Unassembled WGS sequence"/>
</dbReference>
<comment type="similarity">
    <text evidence="1">Belongs to the HOATZ family.</text>
</comment>
<dbReference type="EMBL" id="CAJOBB010002516">
    <property type="protein sequence ID" value="CAF3975832.1"/>
    <property type="molecule type" value="Genomic_DNA"/>
</dbReference>
<dbReference type="PANTHER" id="PTHR47231">
    <property type="entry name" value="UPF0722 PROTEIN C11ORF88"/>
    <property type="match status" value="1"/>
</dbReference>
<dbReference type="EMBL" id="CAJOAY010002177">
    <property type="protein sequence ID" value="CAF3928792.1"/>
    <property type="molecule type" value="Genomic_DNA"/>
</dbReference>
<dbReference type="PANTHER" id="PTHR47231:SF1">
    <property type="entry name" value="CILIA- AND FLAGELLA-ASSOCIATED PROTEIN HOATZ"/>
    <property type="match status" value="1"/>
</dbReference>
<dbReference type="Proteomes" id="UP000663844">
    <property type="component" value="Unassembled WGS sequence"/>
</dbReference>
<dbReference type="EMBL" id="CAJNOG010000326">
    <property type="protein sequence ID" value="CAF1176078.1"/>
    <property type="molecule type" value="Genomic_DNA"/>
</dbReference>
<evidence type="ECO:0000313" key="4">
    <source>
        <dbReference type="EMBL" id="CAF1035428.1"/>
    </source>
</evidence>
<evidence type="ECO:0000313" key="10">
    <source>
        <dbReference type="EMBL" id="CAF3928792.1"/>
    </source>
</evidence>
<evidence type="ECO:0000313" key="7">
    <source>
        <dbReference type="EMBL" id="CAF1355327.1"/>
    </source>
</evidence>
<dbReference type="Proteomes" id="UP000663881">
    <property type="component" value="Unassembled WGS sequence"/>
</dbReference>
<accession>A0A819EPP3</accession>
<dbReference type="EMBL" id="CAJNOM010000320">
    <property type="protein sequence ID" value="CAF1355327.1"/>
    <property type="molecule type" value="Genomic_DNA"/>
</dbReference>
<evidence type="ECO:0000313" key="11">
    <source>
        <dbReference type="EMBL" id="CAF3975832.1"/>
    </source>
</evidence>
<evidence type="ECO:0000313" key="9">
    <source>
        <dbReference type="EMBL" id="CAF3853615.1"/>
    </source>
</evidence>
<evidence type="ECO:0000256" key="1">
    <source>
        <dbReference type="ARBA" id="ARBA00023451"/>
    </source>
</evidence>
<organism evidence="9 13">
    <name type="scientific">Adineta steineri</name>
    <dbReference type="NCBI Taxonomy" id="433720"/>
    <lineage>
        <taxon>Eukaryota</taxon>
        <taxon>Metazoa</taxon>
        <taxon>Spiralia</taxon>
        <taxon>Gnathifera</taxon>
        <taxon>Rotifera</taxon>
        <taxon>Eurotatoria</taxon>
        <taxon>Bdelloidea</taxon>
        <taxon>Adinetida</taxon>
        <taxon>Adinetidae</taxon>
        <taxon>Adineta</taxon>
    </lineage>
</organism>
<dbReference type="Proteomes" id="UP000663868">
    <property type="component" value="Unassembled WGS sequence"/>
</dbReference>
<dbReference type="Proteomes" id="UP000663832">
    <property type="component" value="Unassembled WGS sequence"/>
</dbReference>
<dbReference type="InterPro" id="IPR040681">
    <property type="entry name" value="HOATZ-like"/>
</dbReference>
<dbReference type="Pfam" id="PF17664">
    <property type="entry name" value="HOATZ-like"/>
    <property type="match status" value="1"/>
</dbReference>
<dbReference type="Proteomes" id="UP000663877">
    <property type="component" value="Unassembled WGS sequence"/>
</dbReference>
<evidence type="ECO:0000256" key="2">
    <source>
        <dbReference type="ARBA" id="ARBA00023657"/>
    </source>
</evidence>
<dbReference type="EMBL" id="CAJNON010000148">
    <property type="protein sequence ID" value="CAF1035428.1"/>
    <property type="molecule type" value="Genomic_DNA"/>
</dbReference>
<dbReference type="GO" id="GO:0060271">
    <property type="term" value="P:cilium assembly"/>
    <property type="evidence" value="ECO:0007669"/>
    <property type="project" value="InterPro"/>
</dbReference>
<evidence type="ECO:0000313" key="3">
    <source>
        <dbReference type="EMBL" id="CAF0862290.1"/>
    </source>
</evidence>
<gene>
    <name evidence="3" type="ORF">BJG266_LOCUS8444</name>
    <name evidence="6" type="ORF">IZO911_LOCUS30175</name>
    <name evidence="5" type="ORF">JYZ213_LOCUS25503</name>
    <name evidence="11" type="ORF">KXQ929_LOCUS27045</name>
    <name evidence="10" type="ORF">OKA104_LOCUS25699</name>
    <name evidence="9" type="ORF">OXD698_LOCUS21407</name>
    <name evidence="7" type="ORF">QVE165_LOCUS34229</name>
    <name evidence="8" type="ORF">QVE165_LOCUS39069</name>
    <name evidence="4" type="ORF">VCS650_LOCUS16569</name>
</gene>
<name>A0A819EPP3_9BILA</name>
<reference evidence="9" key="1">
    <citation type="submission" date="2021-02" db="EMBL/GenBank/DDBJ databases">
        <authorList>
            <person name="Nowell W R."/>
        </authorList>
    </citation>
    <scope>NUCLEOTIDE SEQUENCE</scope>
</reference>
<evidence type="ECO:0000313" key="12">
    <source>
        <dbReference type="Proteomes" id="UP000663832"/>
    </source>
</evidence>
<dbReference type="OrthoDB" id="10004365at2759"/>
<sequence>MSLLKSIHEIDTRQNPTLTVFDGSGDDESKLAKQFWSSVILMPPVESTLTCKEIKQRAQTRSLNDGNNKPRYTTAMSKAMQEKAMRDKEYDEIAVLKEADDQGKRLQAARERQLQVRQLFYKQATTNRIKNQEWAMPPINNYPMNTNQHGTGMYYGEEIDNEYNNDDNDRQLVYSLPD</sequence>
<evidence type="ECO:0000313" key="6">
    <source>
        <dbReference type="EMBL" id="CAF1229513.1"/>
    </source>
</evidence>
<dbReference type="Proteomes" id="UP000663845">
    <property type="component" value="Unassembled WGS sequence"/>
</dbReference>
<evidence type="ECO:0000313" key="13">
    <source>
        <dbReference type="Proteomes" id="UP000663844"/>
    </source>
</evidence>
<protein>
    <recommendedName>
        <fullName evidence="2">Cilia- and flagella-associated protein HOATZ</fullName>
    </recommendedName>
</protein>
<evidence type="ECO:0000313" key="8">
    <source>
        <dbReference type="EMBL" id="CAF1432825.1"/>
    </source>
</evidence>
<evidence type="ECO:0000313" key="5">
    <source>
        <dbReference type="EMBL" id="CAF1176078.1"/>
    </source>
</evidence>
<dbReference type="EMBL" id="CAJNOI010000026">
    <property type="protein sequence ID" value="CAF0862290.1"/>
    <property type="molecule type" value="Genomic_DNA"/>
</dbReference>
<dbReference type="AlphaFoldDB" id="A0A819EPP3"/>
<dbReference type="EMBL" id="CAJOAZ010001761">
    <property type="protein sequence ID" value="CAF3853615.1"/>
    <property type="molecule type" value="Genomic_DNA"/>
</dbReference>
<dbReference type="Proteomes" id="UP000663860">
    <property type="component" value="Unassembled WGS sequence"/>
</dbReference>
<dbReference type="EMBL" id="CAJNOM010000428">
    <property type="protein sequence ID" value="CAF1432825.1"/>
    <property type="molecule type" value="Genomic_DNA"/>
</dbReference>
<comment type="caution">
    <text evidence="9">The sequence shown here is derived from an EMBL/GenBank/DDBJ whole genome shotgun (WGS) entry which is preliminary data.</text>
</comment>
<proteinExistence type="inferred from homology"/>